<dbReference type="Proteomes" id="UP000317422">
    <property type="component" value="Unassembled WGS sequence"/>
</dbReference>
<dbReference type="EMBL" id="VFQC01000001">
    <property type="protein sequence ID" value="TQN33080.1"/>
    <property type="molecule type" value="Genomic_DNA"/>
</dbReference>
<dbReference type="OrthoDB" id="5185819at2"/>
<dbReference type="AlphaFoldDB" id="A0A543NMM6"/>
<dbReference type="InterPro" id="IPR017517">
    <property type="entry name" value="Maleyloyr_isom"/>
</dbReference>
<dbReference type="InterPro" id="IPR034660">
    <property type="entry name" value="DinB/YfiT-like"/>
</dbReference>
<comment type="caution">
    <text evidence="2">The sequence shown here is derived from an EMBL/GenBank/DDBJ whole genome shotgun (WGS) entry which is preliminary data.</text>
</comment>
<gene>
    <name evidence="2" type="ORF">FHX37_3078</name>
</gene>
<sequence>MEPTPDLTPAANRMKALIDGTPSGRLPDPTPCAGYSVGDLLIHVMQLSAAFRNAADHTATVADGPAPEPSEANLPTNWRAHLEQRLDDLAAAWAIPQAWEGDTAAGGLELPAPQAGVIALNELVLHGWDLARATGQPYECDPESAEACFAFVSRVPTDDPQARAGLFGPVVDVPKDAPLFDRLLGLSGRDPSWGR</sequence>
<dbReference type="SUPFAM" id="SSF109854">
    <property type="entry name" value="DinB/YfiT-like putative metalloenzymes"/>
    <property type="match status" value="1"/>
</dbReference>
<dbReference type="RefSeq" id="WP_141924496.1">
    <property type="nucleotide sequence ID" value="NZ_VFQC01000001.1"/>
</dbReference>
<dbReference type="Pfam" id="PF11716">
    <property type="entry name" value="MDMPI_N"/>
    <property type="match status" value="1"/>
</dbReference>
<evidence type="ECO:0000259" key="1">
    <source>
        <dbReference type="Pfam" id="PF11716"/>
    </source>
</evidence>
<evidence type="ECO:0000313" key="3">
    <source>
        <dbReference type="Proteomes" id="UP000317422"/>
    </source>
</evidence>
<feature type="domain" description="Mycothiol-dependent maleylpyruvate isomerase metal-binding" evidence="1">
    <location>
        <begin position="8"/>
        <end position="131"/>
    </location>
</feature>
<dbReference type="Gene3D" id="1.20.120.450">
    <property type="entry name" value="dinb family like domain"/>
    <property type="match status" value="1"/>
</dbReference>
<organism evidence="2 3">
    <name type="scientific">Haloactinospora alba</name>
    <dbReference type="NCBI Taxonomy" id="405555"/>
    <lineage>
        <taxon>Bacteria</taxon>
        <taxon>Bacillati</taxon>
        <taxon>Actinomycetota</taxon>
        <taxon>Actinomycetes</taxon>
        <taxon>Streptosporangiales</taxon>
        <taxon>Nocardiopsidaceae</taxon>
        <taxon>Haloactinospora</taxon>
    </lineage>
</organism>
<proteinExistence type="predicted"/>
<dbReference type="NCBIfam" id="TIGR03083">
    <property type="entry name" value="maleylpyruvate isomerase family mycothiol-dependent enzyme"/>
    <property type="match status" value="1"/>
</dbReference>
<reference evidence="2 3" key="1">
    <citation type="submission" date="2019-06" db="EMBL/GenBank/DDBJ databases">
        <title>Sequencing the genomes of 1000 actinobacteria strains.</title>
        <authorList>
            <person name="Klenk H.-P."/>
        </authorList>
    </citation>
    <scope>NUCLEOTIDE SEQUENCE [LARGE SCALE GENOMIC DNA]</scope>
    <source>
        <strain evidence="2 3">DSM 45015</strain>
    </source>
</reference>
<dbReference type="InterPro" id="IPR017520">
    <property type="entry name" value="CHP03086"/>
</dbReference>
<name>A0A543NMM6_9ACTN</name>
<accession>A0A543NMM6</accession>
<keyword evidence="3" id="KW-1185">Reference proteome</keyword>
<evidence type="ECO:0000313" key="2">
    <source>
        <dbReference type="EMBL" id="TQN33080.1"/>
    </source>
</evidence>
<dbReference type="GO" id="GO:0046872">
    <property type="term" value="F:metal ion binding"/>
    <property type="evidence" value="ECO:0007669"/>
    <property type="project" value="InterPro"/>
</dbReference>
<dbReference type="InterPro" id="IPR024344">
    <property type="entry name" value="MDMPI_metal-binding"/>
</dbReference>
<protein>
    <submittedName>
        <fullName evidence="2">Uncharacterized protein (TIGR03086 family)</fullName>
    </submittedName>
</protein>
<dbReference type="NCBIfam" id="TIGR03086">
    <property type="entry name" value="TIGR03086 family metal-binding protein"/>
    <property type="match status" value="1"/>
</dbReference>